<keyword evidence="3" id="KW-1185">Reference proteome</keyword>
<evidence type="ECO:0008006" key="4">
    <source>
        <dbReference type="Google" id="ProtNLM"/>
    </source>
</evidence>
<feature type="chain" id="PRO_5038732433" description="Lipoprotein" evidence="1">
    <location>
        <begin position="20"/>
        <end position="185"/>
    </location>
</feature>
<dbReference type="RefSeq" id="WP_154346860.1">
    <property type="nucleotide sequence ID" value="NZ_WKJD01000016.1"/>
</dbReference>
<comment type="caution">
    <text evidence="2">The sequence shown here is derived from an EMBL/GenBank/DDBJ whole genome shotgun (WGS) entry which is preliminary data.</text>
</comment>
<organism evidence="2 3">
    <name type="scientific">Agromyces kandeliae</name>
    <dbReference type="NCBI Taxonomy" id="2666141"/>
    <lineage>
        <taxon>Bacteria</taxon>
        <taxon>Bacillati</taxon>
        <taxon>Actinomycetota</taxon>
        <taxon>Actinomycetes</taxon>
        <taxon>Micrococcales</taxon>
        <taxon>Microbacteriaceae</taxon>
        <taxon>Agromyces</taxon>
    </lineage>
</organism>
<reference evidence="2 3" key="1">
    <citation type="submission" date="2019-11" db="EMBL/GenBank/DDBJ databases">
        <title>Agromyces kandeliae sp. nov., isolated from mangrove soil.</title>
        <authorList>
            <person name="Wang R."/>
        </authorList>
    </citation>
    <scope>NUCLEOTIDE SEQUENCE [LARGE SCALE GENOMIC DNA]</scope>
    <source>
        <strain evidence="2 3">Q22</strain>
    </source>
</reference>
<dbReference type="AlphaFoldDB" id="A0A6L5R3C6"/>
<dbReference type="Proteomes" id="UP000476511">
    <property type="component" value="Unassembled WGS sequence"/>
</dbReference>
<protein>
    <recommendedName>
        <fullName evidence="4">Lipoprotein</fullName>
    </recommendedName>
</protein>
<evidence type="ECO:0000256" key="1">
    <source>
        <dbReference type="SAM" id="SignalP"/>
    </source>
</evidence>
<dbReference type="EMBL" id="WKJD01000016">
    <property type="protein sequence ID" value="MRX44551.1"/>
    <property type="molecule type" value="Genomic_DNA"/>
</dbReference>
<gene>
    <name evidence="2" type="ORF">GJR97_12545</name>
</gene>
<accession>A0A6L5R3C6</accession>
<sequence>MPAAVRRLAALALAGTALAALTACATVEPAPSPSPTTDAADAPLFATDEEALAAAVAAYEEHLQSTANILSGQLPAGVIRDSSSGPYGEQRASELEAFLGSGLRATGVTTIDSAALIETHVDAGETVVSIYACQDVSATVLLNSEGKNVTPASRDERVPLVLEFRGTSTNIKVSGNELWSGENFC</sequence>
<keyword evidence="1" id="KW-0732">Signal</keyword>
<dbReference type="PROSITE" id="PS51257">
    <property type="entry name" value="PROKAR_LIPOPROTEIN"/>
    <property type="match status" value="1"/>
</dbReference>
<evidence type="ECO:0000313" key="2">
    <source>
        <dbReference type="EMBL" id="MRX44551.1"/>
    </source>
</evidence>
<feature type="signal peptide" evidence="1">
    <location>
        <begin position="1"/>
        <end position="19"/>
    </location>
</feature>
<name>A0A6L5R3C6_9MICO</name>
<evidence type="ECO:0000313" key="3">
    <source>
        <dbReference type="Proteomes" id="UP000476511"/>
    </source>
</evidence>
<proteinExistence type="predicted"/>